<keyword evidence="2" id="KW-1185">Reference proteome</keyword>
<dbReference type="RefSeq" id="WP_066883240.1">
    <property type="nucleotide sequence ID" value="NZ_LODL01000021.1"/>
</dbReference>
<sequence length="72" mass="7795">MQTSKQGIRAPFLGRQYNALTETPGAIPVAASAPPSFTSHELFGAQNEISIVHRGERYSLRITGLGKLILTK</sequence>
<dbReference type="EMBL" id="LODL01000021">
    <property type="protein sequence ID" value="KXB30021.1"/>
    <property type="molecule type" value="Genomic_DNA"/>
</dbReference>
<evidence type="ECO:0000313" key="2">
    <source>
        <dbReference type="Proteomes" id="UP000070186"/>
    </source>
</evidence>
<dbReference type="Pfam" id="PF10636">
    <property type="entry name" value="hemP"/>
    <property type="match status" value="1"/>
</dbReference>
<evidence type="ECO:0008006" key="3">
    <source>
        <dbReference type="Google" id="ProtNLM"/>
    </source>
</evidence>
<dbReference type="STRING" id="281362.AT959_11560"/>
<dbReference type="InterPro" id="IPR019600">
    <property type="entry name" value="Hemin_uptake_protein_HemP"/>
</dbReference>
<comment type="caution">
    <text evidence="1">The sequence shown here is derived from an EMBL/GenBank/DDBJ whole genome shotgun (WGS) entry which is preliminary data.</text>
</comment>
<gene>
    <name evidence="1" type="ORF">AT959_11560</name>
</gene>
<organism evidence="1 2">
    <name type="scientific">Dechloromonas denitrificans</name>
    <dbReference type="NCBI Taxonomy" id="281362"/>
    <lineage>
        <taxon>Bacteria</taxon>
        <taxon>Pseudomonadati</taxon>
        <taxon>Pseudomonadota</taxon>
        <taxon>Betaproteobacteria</taxon>
        <taxon>Rhodocyclales</taxon>
        <taxon>Azonexaceae</taxon>
        <taxon>Dechloromonas</taxon>
    </lineage>
</organism>
<reference evidence="1 2" key="1">
    <citation type="submission" date="2015-12" db="EMBL/GenBank/DDBJ databases">
        <title>Nitrous oxide reduction kinetics distinguish bacteria harboring typical versus atypical NosZ.</title>
        <authorList>
            <person name="Yoon S."/>
            <person name="Nissen S."/>
            <person name="Park D."/>
            <person name="Sanford R.A."/>
            <person name="Loeffler F.E."/>
        </authorList>
    </citation>
    <scope>NUCLEOTIDE SEQUENCE [LARGE SCALE GENOMIC DNA]</scope>
    <source>
        <strain evidence="1 2">ATCC BAA-841</strain>
    </source>
</reference>
<dbReference type="Proteomes" id="UP000070186">
    <property type="component" value="Unassembled WGS sequence"/>
</dbReference>
<dbReference type="AlphaFoldDB" id="A0A133XGF8"/>
<name>A0A133XGF8_9RHOO</name>
<accession>A0A133XGF8</accession>
<protein>
    <recommendedName>
        <fullName evidence="3">Hemin transporter HemP</fullName>
    </recommendedName>
</protein>
<dbReference type="Gene3D" id="2.10.70.10">
    <property type="entry name" value="Complement Module, domain 1"/>
    <property type="match status" value="1"/>
</dbReference>
<evidence type="ECO:0000313" key="1">
    <source>
        <dbReference type="EMBL" id="KXB30021.1"/>
    </source>
</evidence>
<proteinExistence type="predicted"/>